<dbReference type="Proteomes" id="UP001497392">
    <property type="component" value="Unassembled WGS sequence"/>
</dbReference>
<comment type="caution">
    <text evidence="2">The sequence shown here is derived from an EMBL/GenBank/DDBJ whole genome shotgun (WGS) entry which is preliminary data.</text>
</comment>
<accession>A0ABP1FFI3</accession>
<dbReference type="Pfam" id="PF12481">
    <property type="entry name" value="DUF3700"/>
    <property type="match status" value="1"/>
</dbReference>
<sequence>MDDRGGSVLYTDERTRVASCSAVKVTWYGSLTNYEDLCELYSGCDKLLAKHDPAQLVLTLYLQGYKDMYDDNSSQPQTWLAAAEGSFAFILHDSRTRYTLVARKGSSLPLYWGADNADGDSLIISTVPAHLSPFPPGCAFESQVNDEGEGDSRMFNFVRESPHEQGVDCIRRIDSKGHLCGLTFKSVSGQDLVNMQTASRHVF</sequence>
<dbReference type="PANTHER" id="PTHR45952">
    <property type="entry name" value="ALUMINUM INDUCED PROTEIN WITH YGL AND LRDR MOTIFS"/>
    <property type="match status" value="1"/>
</dbReference>
<keyword evidence="3" id="KW-1185">Reference proteome</keyword>
<name>A0ABP1FFI3_9CHLO</name>
<evidence type="ECO:0000259" key="1">
    <source>
        <dbReference type="Pfam" id="PF12481"/>
    </source>
</evidence>
<dbReference type="SUPFAM" id="SSF56235">
    <property type="entry name" value="N-terminal nucleophile aminohydrolases (Ntn hydrolases)"/>
    <property type="match status" value="1"/>
</dbReference>
<evidence type="ECO:0000313" key="3">
    <source>
        <dbReference type="Proteomes" id="UP001497392"/>
    </source>
</evidence>
<gene>
    <name evidence="2" type="primary">g351</name>
    <name evidence="2" type="ORF">VP750_LOCUS307</name>
</gene>
<reference evidence="2 3" key="1">
    <citation type="submission" date="2024-06" db="EMBL/GenBank/DDBJ databases">
        <authorList>
            <person name="Kraege A."/>
            <person name="Thomma B."/>
        </authorList>
    </citation>
    <scope>NUCLEOTIDE SEQUENCE [LARGE SCALE GENOMIC DNA]</scope>
</reference>
<dbReference type="InterPro" id="IPR029055">
    <property type="entry name" value="Ntn_hydrolases_N"/>
</dbReference>
<dbReference type="EMBL" id="CAXHTA020000001">
    <property type="protein sequence ID" value="CAL5218648.1"/>
    <property type="molecule type" value="Genomic_DNA"/>
</dbReference>
<dbReference type="Gene3D" id="3.60.20.10">
    <property type="entry name" value="Glutamine Phosphoribosylpyrophosphate, subunit 1, domain 1"/>
    <property type="match status" value="1"/>
</dbReference>
<proteinExistence type="predicted"/>
<evidence type="ECO:0000313" key="2">
    <source>
        <dbReference type="EMBL" id="CAL5218648.1"/>
    </source>
</evidence>
<dbReference type="InterPro" id="IPR044828">
    <property type="entry name" value="TSJT1-like"/>
</dbReference>
<organism evidence="2 3">
    <name type="scientific">Coccomyxa viridis</name>
    <dbReference type="NCBI Taxonomy" id="1274662"/>
    <lineage>
        <taxon>Eukaryota</taxon>
        <taxon>Viridiplantae</taxon>
        <taxon>Chlorophyta</taxon>
        <taxon>core chlorophytes</taxon>
        <taxon>Trebouxiophyceae</taxon>
        <taxon>Trebouxiophyceae incertae sedis</taxon>
        <taxon>Coccomyxaceae</taxon>
        <taxon>Coccomyxa</taxon>
    </lineage>
</organism>
<protein>
    <submittedName>
        <fullName evidence="2">G351 protein</fullName>
    </submittedName>
</protein>
<feature type="domain" description="DUF3700" evidence="1">
    <location>
        <begin position="59"/>
        <end position="185"/>
    </location>
</feature>
<dbReference type="PANTHER" id="PTHR45952:SF4">
    <property type="entry name" value="ALUMINUM INDUCED PROTEIN WITH YGL AND LRDR MOTIFS"/>
    <property type="match status" value="1"/>
</dbReference>
<dbReference type="InterPro" id="IPR024286">
    <property type="entry name" value="DUF3700"/>
</dbReference>